<keyword evidence="1" id="KW-0808">Transferase</keyword>
<dbReference type="InterPro" id="IPR000719">
    <property type="entry name" value="Prot_kinase_dom"/>
</dbReference>
<dbReference type="RefSeq" id="WP_014059309.1">
    <property type="nucleotide sequence ID" value="NC_015957.1"/>
</dbReference>
<dbReference type="Gene3D" id="1.10.510.10">
    <property type="entry name" value="Transferase(Phosphotransferase) domain 1"/>
    <property type="match status" value="1"/>
</dbReference>
<evidence type="ECO:0000256" key="2">
    <source>
        <dbReference type="ARBA" id="ARBA00022741"/>
    </source>
</evidence>
<dbReference type="PANTHER" id="PTHR43289:SF34">
    <property type="entry name" value="SERINE_THREONINE-PROTEIN KINASE YBDM-RELATED"/>
    <property type="match status" value="1"/>
</dbReference>
<reference evidence="7" key="1">
    <citation type="submission" date="2011-08" db="EMBL/GenBank/DDBJ databases">
        <title>Complete sequence of chromosome of Streptomyces violaceusniger Tu 4113.</title>
        <authorList>
            <consortium name="US DOE Joint Genome Institute"/>
            <person name="Lucas S."/>
            <person name="Han J."/>
            <person name="Lapidus A."/>
            <person name="Cheng J.-F."/>
            <person name="Goodwin L."/>
            <person name="Pitluck S."/>
            <person name="Peters L."/>
            <person name="Ivanova N."/>
            <person name="Daligault H."/>
            <person name="Detter J.C."/>
            <person name="Han C."/>
            <person name="Tapia R."/>
            <person name="Land M."/>
            <person name="Hauser L."/>
            <person name="Kyrpides N."/>
            <person name="Ivanova N."/>
            <person name="Pagani I."/>
            <person name="Hagen A."/>
            <person name="Katz L."/>
            <person name="Fiedler H.-P."/>
            <person name="Keasling J."/>
            <person name="Fortman J."/>
            <person name="Woyke T."/>
        </authorList>
    </citation>
    <scope>NUCLEOTIDE SEQUENCE [LARGE SCALE GENOMIC DNA]</scope>
    <source>
        <strain evidence="7">Tu 4113</strain>
    </source>
</reference>
<dbReference type="Gene3D" id="3.30.200.20">
    <property type="entry name" value="Phosphorylase Kinase, domain 1"/>
    <property type="match status" value="1"/>
</dbReference>
<accession>G2P823</accession>
<dbReference type="HOGENOM" id="CLU_000288_135_1_11"/>
<evidence type="ECO:0000259" key="6">
    <source>
        <dbReference type="PROSITE" id="PS50011"/>
    </source>
</evidence>
<keyword evidence="4" id="KW-0067">ATP-binding</keyword>
<feature type="compositionally biased region" description="Pro residues" evidence="5">
    <location>
        <begin position="319"/>
        <end position="337"/>
    </location>
</feature>
<dbReference type="PROSITE" id="PS50011">
    <property type="entry name" value="PROTEIN_KINASE_DOM"/>
    <property type="match status" value="1"/>
</dbReference>
<evidence type="ECO:0000256" key="4">
    <source>
        <dbReference type="ARBA" id="ARBA00022840"/>
    </source>
</evidence>
<evidence type="ECO:0000313" key="7">
    <source>
        <dbReference type="EMBL" id="AEM85824.1"/>
    </source>
</evidence>
<feature type="region of interest" description="Disordered" evidence="5">
    <location>
        <begin position="314"/>
        <end position="344"/>
    </location>
</feature>
<dbReference type="SMART" id="SM00564">
    <property type="entry name" value="PQQ"/>
    <property type="match status" value="6"/>
</dbReference>
<dbReference type="EMBL" id="CP002994">
    <property type="protein sequence ID" value="AEM85824.1"/>
    <property type="molecule type" value="Genomic_DNA"/>
</dbReference>
<dbReference type="InterPro" id="IPR011047">
    <property type="entry name" value="Quinoprotein_ADH-like_sf"/>
</dbReference>
<dbReference type="InterPro" id="IPR018391">
    <property type="entry name" value="PQQ_b-propeller_rpt"/>
</dbReference>
<dbReference type="PANTHER" id="PTHR43289">
    <property type="entry name" value="MITOGEN-ACTIVATED PROTEIN KINASE KINASE KINASE 20-RELATED"/>
    <property type="match status" value="1"/>
</dbReference>
<dbReference type="AlphaFoldDB" id="G2P823"/>
<dbReference type="InterPro" id="IPR002372">
    <property type="entry name" value="PQQ_rpt_dom"/>
</dbReference>
<organism evidence="7 8">
    <name type="scientific">Streptomyces violaceusniger (strain Tu 4113)</name>
    <dbReference type="NCBI Taxonomy" id="653045"/>
    <lineage>
        <taxon>Bacteria</taxon>
        <taxon>Bacillati</taxon>
        <taxon>Actinomycetota</taxon>
        <taxon>Actinomycetes</taxon>
        <taxon>Kitasatosporales</taxon>
        <taxon>Streptomycetaceae</taxon>
        <taxon>Streptomyces</taxon>
        <taxon>Streptomyces violaceusniger group</taxon>
    </lineage>
</organism>
<evidence type="ECO:0000256" key="1">
    <source>
        <dbReference type="ARBA" id="ARBA00022679"/>
    </source>
</evidence>
<protein>
    <submittedName>
        <fullName evidence="7">Serine/threonine protein kinase</fullName>
    </submittedName>
</protein>
<feature type="domain" description="Protein kinase" evidence="6">
    <location>
        <begin position="25"/>
        <end position="273"/>
    </location>
</feature>
<gene>
    <name evidence="7" type="ORF">Strvi_6371</name>
</gene>
<dbReference type="GO" id="GO:0005524">
    <property type="term" value="F:ATP binding"/>
    <property type="evidence" value="ECO:0007669"/>
    <property type="project" value="UniProtKB-KW"/>
</dbReference>
<proteinExistence type="predicted"/>
<keyword evidence="8" id="KW-1185">Reference proteome</keyword>
<dbReference type="GO" id="GO:0004674">
    <property type="term" value="F:protein serine/threonine kinase activity"/>
    <property type="evidence" value="ECO:0007669"/>
    <property type="project" value="UniProtKB-KW"/>
</dbReference>
<name>G2P823_STRV4</name>
<keyword evidence="3 7" id="KW-0418">Kinase</keyword>
<dbReference type="Pfam" id="PF13360">
    <property type="entry name" value="PQQ_2"/>
    <property type="match status" value="2"/>
</dbReference>
<dbReference type="SUPFAM" id="SSF50998">
    <property type="entry name" value="Quinoprotein alcohol dehydrogenase-like"/>
    <property type="match status" value="2"/>
</dbReference>
<dbReference type="eggNOG" id="COG0515">
    <property type="taxonomic scope" value="Bacteria"/>
</dbReference>
<dbReference type="KEGG" id="svl:Strvi_6371"/>
<dbReference type="InterPro" id="IPR008271">
    <property type="entry name" value="Ser/Thr_kinase_AS"/>
</dbReference>
<dbReference type="InterPro" id="IPR011009">
    <property type="entry name" value="Kinase-like_dom_sf"/>
</dbReference>
<dbReference type="Gene3D" id="2.130.10.10">
    <property type="entry name" value="YVTN repeat-like/Quinoprotein amine dehydrogenase"/>
    <property type="match status" value="1"/>
</dbReference>
<keyword evidence="7" id="KW-0723">Serine/threonine-protein kinase</keyword>
<dbReference type="CDD" id="cd14014">
    <property type="entry name" value="STKc_PknB_like"/>
    <property type="match status" value="1"/>
</dbReference>
<dbReference type="Pfam" id="PF00069">
    <property type="entry name" value="Pkinase"/>
    <property type="match status" value="1"/>
</dbReference>
<evidence type="ECO:0000256" key="3">
    <source>
        <dbReference type="ARBA" id="ARBA00022777"/>
    </source>
</evidence>
<evidence type="ECO:0000256" key="5">
    <source>
        <dbReference type="SAM" id="MobiDB-lite"/>
    </source>
</evidence>
<dbReference type="Proteomes" id="UP000008703">
    <property type="component" value="Chromosome"/>
</dbReference>
<sequence length="748" mass="76504">MIPAGDGAPGVSPLHSGDPRAIAGYRLAGRLGQGGQGVVYLGYGSGGQKVAVKLLHASFGADPRARARFAREVESARRVASYSTAQVLTADIEGTQPYVVSEFIEGPSLLEYVRAHGPQRGAALARLAIGTLAALVAVHRAGIVHRDFKPANVLLPPEGPRVVDFGIARVLESTSTLTSQVIGTPAYMAPEQLNGEPVTPATDMFAWGVTMAYAATGRAPFGADSVAAVISAVLNAEPDLAGVDGPLRPVIAACLSKNPAGRPGTRELLARFLDGTPEDGAPAPVPVAAAAPEATLLDAASRAVADLAAAPTATAVPTPSAPPASVPPRPISPPPLSSPTAPAVSPSRRRLLIGGATLAAGALGGSLTYLLRDRGTSGQSGGSGRTTWTHALRGESVEQITATADTLLLGPPSGPLQALETATGKTRWTHRGQVAHLTRSATAVFVIGDDRLKALDAHGGRTLWSVPVGHPVIGSEGMGLAVAGDAVVTAVAQYTADASSHAVVAARGAADGKQRWSTALPTLLAQGTVSTLTLAASAKVVLVTAYATSGQAPSASAPHGSVFALAADTGKELWRIRLNVASAFGGHAVAGDTVVVGWADVNAYFYAFDAATGKQRWRAPLVEDGTRSLGVDADTVYFCGAHRAEPSGSNTDQAVYALELATGRQRWRAHEQMYGETWGPVGGGLVLVTDASYGGVWALDSRTGKTVWSITDMPKPTVLAANSTTAFLVAGGDDNGKNQTVHALRIAD</sequence>
<evidence type="ECO:0000313" key="8">
    <source>
        <dbReference type="Proteomes" id="UP000008703"/>
    </source>
</evidence>
<keyword evidence="2" id="KW-0547">Nucleotide-binding</keyword>
<dbReference type="SUPFAM" id="SSF56112">
    <property type="entry name" value="Protein kinase-like (PK-like)"/>
    <property type="match status" value="1"/>
</dbReference>
<dbReference type="PROSITE" id="PS00108">
    <property type="entry name" value="PROTEIN_KINASE_ST"/>
    <property type="match status" value="1"/>
</dbReference>
<dbReference type="InterPro" id="IPR015943">
    <property type="entry name" value="WD40/YVTN_repeat-like_dom_sf"/>
</dbReference>